<proteinExistence type="predicted"/>
<dbReference type="GO" id="GO:0005697">
    <property type="term" value="C:telomerase holoenzyme complex"/>
    <property type="evidence" value="ECO:0007669"/>
    <property type="project" value="TreeGrafter"/>
</dbReference>
<dbReference type="Gene3D" id="1.25.40.10">
    <property type="entry name" value="Tetratricopeptide repeat domain"/>
    <property type="match status" value="1"/>
</dbReference>
<gene>
    <name evidence="1" type="ORF">K469DRAFT_610501</name>
</gene>
<dbReference type="AlphaFoldDB" id="A0A6A6DAJ2"/>
<dbReference type="InterPro" id="IPR011990">
    <property type="entry name" value="TPR-like_helical_dom_sf"/>
</dbReference>
<accession>A0A6A6DAJ2</accession>
<dbReference type="GO" id="GO:0070034">
    <property type="term" value="F:telomerase RNA binding"/>
    <property type="evidence" value="ECO:0007669"/>
    <property type="project" value="TreeGrafter"/>
</dbReference>
<name>A0A6A6DAJ2_9PEZI</name>
<evidence type="ECO:0000313" key="2">
    <source>
        <dbReference type="Proteomes" id="UP000800200"/>
    </source>
</evidence>
<dbReference type="EMBL" id="ML994731">
    <property type="protein sequence ID" value="KAF2175508.1"/>
    <property type="molecule type" value="Genomic_DNA"/>
</dbReference>
<dbReference type="InterPro" id="IPR045153">
    <property type="entry name" value="Est1/Ebs1-like"/>
</dbReference>
<dbReference type="Proteomes" id="UP000800200">
    <property type="component" value="Unassembled WGS sequence"/>
</dbReference>
<evidence type="ECO:0000313" key="1">
    <source>
        <dbReference type="EMBL" id="KAF2175508.1"/>
    </source>
</evidence>
<dbReference type="SUPFAM" id="SSF48452">
    <property type="entry name" value="TPR-like"/>
    <property type="match status" value="1"/>
</dbReference>
<dbReference type="GO" id="GO:0042162">
    <property type="term" value="F:telomeric DNA binding"/>
    <property type="evidence" value="ECO:0007669"/>
    <property type="project" value="TreeGrafter"/>
</dbReference>
<organism evidence="1 2">
    <name type="scientific">Zopfia rhizophila CBS 207.26</name>
    <dbReference type="NCBI Taxonomy" id="1314779"/>
    <lineage>
        <taxon>Eukaryota</taxon>
        <taxon>Fungi</taxon>
        <taxon>Dikarya</taxon>
        <taxon>Ascomycota</taxon>
        <taxon>Pezizomycotina</taxon>
        <taxon>Dothideomycetes</taxon>
        <taxon>Dothideomycetes incertae sedis</taxon>
        <taxon>Zopfiaceae</taxon>
        <taxon>Zopfia</taxon>
    </lineage>
</organism>
<dbReference type="GO" id="GO:0000184">
    <property type="term" value="P:nuclear-transcribed mRNA catabolic process, nonsense-mediated decay"/>
    <property type="evidence" value="ECO:0007669"/>
    <property type="project" value="TreeGrafter"/>
</dbReference>
<keyword evidence="2" id="KW-1185">Reference proteome</keyword>
<dbReference type="PANTHER" id="PTHR15696:SF0">
    <property type="entry name" value="TELOMERASE-BINDING PROTEIN EST1A"/>
    <property type="match status" value="1"/>
</dbReference>
<dbReference type="OrthoDB" id="2017974at2759"/>
<reference evidence="1" key="1">
    <citation type="journal article" date="2020" name="Stud. Mycol.">
        <title>101 Dothideomycetes genomes: a test case for predicting lifestyles and emergence of pathogens.</title>
        <authorList>
            <person name="Haridas S."/>
            <person name="Albert R."/>
            <person name="Binder M."/>
            <person name="Bloem J."/>
            <person name="Labutti K."/>
            <person name="Salamov A."/>
            <person name="Andreopoulos B."/>
            <person name="Baker S."/>
            <person name="Barry K."/>
            <person name="Bills G."/>
            <person name="Bluhm B."/>
            <person name="Cannon C."/>
            <person name="Castanera R."/>
            <person name="Culley D."/>
            <person name="Daum C."/>
            <person name="Ezra D."/>
            <person name="Gonzalez J."/>
            <person name="Henrissat B."/>
            <person name="Kuo A."/>
            <person name="Liang C."/>
            <person name="Lipzen A."/>
            <person name="Lutzoni F."/>
            <person name="Magnuson J."/>
            <person name="Mondo S."/>
            <person name="Nolan M."/>
            <person name="Ohm R."/>
            <person name="Pangilinan J."/>
            <person name="Park H.-J."/>
            <person name="Ramirez L."/>
            <person name="Alfaro M."/>
            <person name="Sun H."/>
            <person name="Tritt A."/>
            <person name="Yoshinaga Y."/>
            <person name="Zwiers L.-H."/>
            <person name="Turgeon B."/>
            <person name="Goodwin S."/>
            <person name="Spatafora J."/>
            <person name="Crous P."/>
            <person name="Grigoriev I."/>
        </authorList>
    </citation>
    <scope>NUCLEOTIDE SEQUENCE</scope>
    <source>
        <strain evidence="1">CBS 207.26</strain>
    </source>
</reference>
<evidence type="ECO:0008006" key="3">
    <source>
        <dbReference type="Google" id="ProtNLM"/>
    </source>
</evidence>
<dbReference type="PANTHER" id="PTHR15696">
    <property type="entry name" value="SMG-7 SUPPRESSOR WITH MORPHOLOGICAL EFFECT ON GENITALIA PROTEIN 7"/>
    <property type="match status" value="1"/>
</dbReference>
<sequence length="498" mass="57139">MLCSEIKSIEKSIQLSEKQCDEQCRKWREIGISAPEDGCWPWPRLVNLHRNLLNDYYDWFLTTEHPSAPSSFRQPRTTKTMLGRMWTHGVDIVLHILSSRLPDTKEFMVHLIYFSYHLFGLLYETVRTFEVTWLEFLGHLGRYRTIVEDDDSAERMRWKEISEMWYCKLLDKSPFCGRLYSWLGILAKGYSLQQLYCFSRSLTSAEPFKPARILAQRLLTSKPASSRTIDIEFLKIHEMLFLQKLNARDFDTTRKSYQRSLKSLIQQMPDCKEWGVYMAIINIAGLFDYGSATSPLQVAFQSHTKQASRNTFFASCNTEASNCTPPANGSIPAMGAVPFGHQVNLSCPSFSLATFFAFSTLSTFLKGKGHPNSLPHIHCFLVFLLCCAAIPNADLLMNSAPWGDISCFLNQLANQKPPQSALAASLFRHDRPPLPEEYLMRGQVWNERYFPGNWFSTDLREEDRFLELCSTQQSREMQIMCLGYQISSVSVTSELGLG</sequence>
<protein>
    <recommendedName>
        <fullName evidence="3">DNA/RNA-binding domain-containing protein</fullName>
    </recommendedName>
</protein>